<proteinExistence type="predicted"/>
<protein>
    <recommendedName>
        <fullName evidence="3">GlcNAc-PI de-N-acetylase</fullName>
    </recommendedName>
</protein>
<accession>A0A512MAU6</accession>
<comment type="caution">
    <text evidence="1">The sequence shown here is derived from an EMBL/GenBank/DDBJ whole genome shotgun (WGS) entry which is preliminary data.</text>
</comment>
<sequence>MKTALFISPHLDDAVFSCAGMISRLERDGWQTVVVSVFTEGGDEHELRRAEDTAAAELLGFEIVHLGFRDAPFREPGYLGLRDLLFGWRMEDHVTERVVADALLALRVGRRPEAVFAPMAAGTHVDHRIVHEAALAVGWGCEVSLYEDRPYIYAPGAVERRLGKALSSDASALYLSQWRDLPFVKQYLPPGDEATLCEQLLLQNASTVSVRCIDVSHATITETVELNEAETILCHEAARCYATQYQSFCGGDALHASLDARHAQASGTLAPRCERYWSITPPRSA</sequence>
<dbReference type="InterPro" id="IPR024078">
    <property type="entry name" value="LmbE-like_dom_sf"/>
</dbReference>
<dbReference type="PANTHER" id="PTHR12993">
    <property type="entry name" value="N-ACETYLGLUCOSAMINYL-PHOSPHATIDYLINOSITOL DE-N-ACETYLASE-RELATED"/>
    <property type="match status" value="1"/>
</dbReference>
<dbReference type="Pfam" id="PF02585">
    <property type="entry name" value="PIG-L"/>
    <property type="match status" value="1"/>
</dbReference>
<gene>
    <name evidence="1" type="ORF">BGE01nite_31450</name>
</gene>
<evidence type="ECO:0008006" key="3">
    <source>
        <dbReference type="Google" id="ProtNLM"/>
    </source>
</evidence>
<dbReference type="SUPFAM" id="SSF102588">
    <property type="entry name" value="LmbE-like"/>
    <property type="match status" value="1"/>
</dbReference>
<dbReference type="EMBL" id="BKAG01000022">
    <property type="protein sequence ID" value="GEP43854.1"/>
    <property type="molecule type" value="Genomic_DNA"/>
</dbReference>
<evidence type="ECO:0000313" key="2">
    <source>
        <dbReference type="Proteomes" id="UP000321577"/>
    </source>
</evidence>
<dbReference type="Proteomes" id="UP000321577">
    <property type="component" value="Unassembled WGS sequence"/>
</dbReference>
<keyword evidence="2" id="KW-1185">Reference proteome</keyword>
<dbReference type="PANTHER" id="PTHR12993:SF29">
    <property type="entry name" value="BLR3841 PROTEIN"/>
    <property type="match status" value="1"/>
</dbReference>
<reference evidence="1 2" key="1">
    <citation type="submission" date="2019-07" db="EMBL/GenBank/DDBJ databases">
        <title>Whole genome shotgun sequence of Brevifollis gellanilyticus NBRC 108608.</title>
        <authorList>
            <person name="Hosoyama A."/>
            <person name="Uohara A."/>
            <person name="Ohji S."/>
            <person name="Ichikawa N."/>
        </authorList>
    </citation>
    <scope>NUCLEOTIDE SEQUENCE [LARGE SCALE GENOMIC DNA]</scope>
    <source>
        <strain evidence="1 2">NBRC 108608</strain>
    </source>
</reference>
<name>A0A512MAU6_9BACT</name>
<dbReference type="AlphaFoldDB" id="A0A512MAU6"/>
<organism evidence="1 2">
    <name type="scientific">Brevifollis gellanilyticus</name>
    <dbReference type="NCBI Taxonomy" id="748831"/>
    <lineage>
        <taxon>Bacteria</taxon>
        <taxon>Pseudomonadati</taxon>
        <taxon>Verrucomicrobiota</taxon>
        <taxon>Verrucomicrobiia</taxon>
        <taxon>Verrucomicrobiales</taxon>
        <taxon>Verrucomicrobiaceae</taxon>
    </lineage>
</organism>
<dbReference type="Gene3D" id="3.40.50.10320">
    <property type="entry name" value="LmbE-like"/>
    <property type="match status" value="1"/>
</dbReference>
<dbReference type="GO" id="GO:0016811">
    <property type="term" value="F:hydrolase activity, acting on carbon-nitrogen (but not peptide) bonds, in linear amides"/>
    <property type="evidence" value="ECO:0007669"/>
    <property type="project" value="TreeGrafter"/>
</dbReference>
<evidence type="ECO:0000313" key="1">
    <source>
        <dbReference type="EMBL" id="GEP43854.1"/>
    </source>
</evidence>
<dbReference type="RefSeq" id="WP_146851417.1">
    <property type="nucleotide sequence ID" value="NZ_BKAG01000022.1"/>
</dbReference>
<dbReference type="InterPro" id="IPR003737">
    <property type="entry name" value="GlcNAc_PI_deacetylase-related"/>
</dbReference>
<dbReference type="OrthoDB" id="116799at2"/>